<keyword evidence="3" id="KW-1185">Reference proteome</keyword>
<organism evidence="2 3">
    <name type="scientific">Purpureocillium takamizusanense</name>
    <dbReference type="NCBI Taxonomy" id="2060973"/>
    <lineage>
        <taxon>Eukaryota</taxon>
        <taxon>Fungi</taxon>
        <taxon>Dikarya</taxon>
        <taxon>Ascomycota</taxon>
        <taxon>Pezizomycotina</taxon>
        <taxon>Sordariomycetes</taxon>
        <taxon>Hypocreomycetidae</taxon>
        <taxon>Hypocreales</taxon>
        <taxon>Ophiocordycipitaceae</taxon>
        <taxon>Purpureocillium</taxon>
    </lineage>
</organism>
<dbReference type="RefSeq" id="XP_047841638.1">
    <property type="nucleotide sequence ID" value="XM_047985661.1"/>
</dbReference>
<protein>
    <submittedName>
        <fullName evidence="2">Uncharacterized protein</fullName>
    </submittedName>
</protein>
<accession>A0A9Q8QGD2</accession>
<sequence>METSMDPSSSPVKPQPPGQQRDPPGVGGIPRISNRSKRPPAWAPVAPSAAEAHCRPGNGQAGSFHWVRNGTRLVTAWYRRGGRQPKRARWATEKEGSPGGRGRGAVFGVLETDQANSQPALANLAPTHEIRTTYGI</sequence>
<dbReference type="Proteomes" id="UP000829364">
    <property type="component" value="Chromosome 3"/>
</dbReference>
<reference evidence="2" key="1">
    <citation type="submission" date="2021-11" db="EMBL/GenBank/DDBJ databases">
        <title>Purpureocillium_takamizusanense_genome.</title>
        <authorList>
            <person name="Nguyen N.-H."/>
        </authorList>
    </citation>
    <scope>NUCLEOTIDE SEQUENCE</scope>
    <source>
        <strain evidence="2">PT3</strain>
    </source>
</reference>
<name>A0A9Q8QGD2_9HYPO</name>
<feature type="region of interest" description="Disordered" evidence="1">
    <location>
        <begin position="82"/>
        <end position="104"/>
    </location>
</feature>
<evidence type="ECO:0000256" key="1">
    <source>
        <dbReference type="SAM" id="MobiDB-lite"/>
    </source>
</evidence>
<feature type="compositionally biased region" description="Low complexity" evidence="1">
    <location>
        <begin position="39"/>
        <end position="51"/>
    </location>
</feature>
<feature type="compositionally biased region" description="Polar residues" evidence="1">
    <location>
        <begin position="1"/>
        <end position="12"/>
    </location>
</feature>
<dbReference type="EMBL" id="CP086356">
    <property type="protein sequence ID" value="UNI18157.1"/>
    <property type="molecule type" value="Genomic_DNA"/>
</dbReference>
<feature type="region of interest" description="Disordered" evidence="1">
    <location>
        <begin position="1"/>
        <end position="63"/>
    </location>
</feature>
<dbReference type="GeneID" id="72066398"/>
<dbReference type="AlphaFoldDB" id="A0A9Q8QGD2"/>
<dbReference type="KEGG" id="ptkz:JDV02_004444"/>
<evidence type="ECO:0000313" key="2">
    <source>
        <dbReference type="EMBL" id="UNI18157.1"/>
    </source>
</evidence>
<gene>
    <name evidence="2" type="ORF">JDV02_004444</name>
</gene>
<proteinExistence type="predicted"/>
<evidence type="ECO:0000313" key="3">
    <source>
        <dbReference type="Proteomes" id="UP000829364"/>
    </source>
</evidence>